<dbReference type="InterPro" id="IPR050106">
    <property type="entry name" value="HistidinolP_aminotransfase"/>
</dbReference>
<evidence type="ECO:0000259" key="10">
    <source>
        <dbReference type="Pfam" id="PF00155"/>
    </source>
</evidence>
<evidence type="ECO:0000256" key="1">
    <source>
        <dbReference type="ARBA" id="ARBA00001933"/>
    </source>
</evidence>
<dbReference type="SUPFAM" id="SSF53383">
    <property type="entry name" value="PLP-dependent transferases"/>
    <property type="match status" value="1"/>
</dbReference>
<dbReference type="PANTHER" id="PTHR43643:SF3">
    <property type="entry name" value="HISTIDINOL-PHOSPHATE AMINOTRANSFERASE"/>
    <property type="match status" value="1"/>
</dbReference>
<evidence type="ECO:0000256" key="4">
    <source>
        <dbReference type="ARBA" id="ARBA00011738"/>
    </source>
</evidence>
<dbReference type="HAMAP" id="MF_01023">
    <property type="entry name" value="HisC_aminotrans_2"/>
    <property type="match status" value="1"/>
</dbReference>
<proteinExistence type="inferred from homology"/>
<accession>A0ABX3A9F2</accession>
<sequence length="369" mass="40978">MSLNLDELAPAFIREVIPYKPGKSIDELKREYGLETIIKLASNESPLPPSQKVKVAIEQAAHDVARYPEDAAPVLRERLAKKDGVKPEQIVIGAGSSENLGMLIRCFVSEGDEVVVSEHAFSVYRIFGKMSGASIIQTAAKHYGHDLEAMLAAVTEKTKIVFIANPNNPTGTWLTFNEIQNFLKEVPENVLVVLDEAYYEYVEDENYQSAISLLDQHTNLVITRTFSKAYGLGSLRVGYSISSSDLVNYMMRVRYSFNCNSIAVAAALAALEDKDYLEKNLANNHQGLIYLKSCFDKLGLEYVPSATNFILVKVGERAMDVFNALLKEGVIVRPTVADGLADFLRVSVGLPEENQLFITKFEKVLKEIL</sequence>
<protein>
    <recommendedName>
        <fullName evidence="9">Histidinol-phosphate aminotransferase</fullName>
        <ecNumber evidence="9">2.6.1.9</ecNumber>
    </recommendedName>
    <alternativeName>
        <fullName evidence="9">Imidazole acetol-phosphate transaminase</fullName>
    </alternativeName>
</protein>
<keyword evidence="6 9" id="KW-0808">Transferase</keyword>
<dbReference type="InterPro" id="IPR005861">
    <property type="entry name" value="HisP_aminotrans"/>
</dbReference>
<comment type="catalytic activity">
    <reaction evidence="8 9">
        <text>L-histidinol phosphate + 2-oxoglutarate = 3-(imidazol-4-yl)-2-oxopropyl phosphate + L-glutamate</text>
        <dbReference type="Rhea" id="RHEA:23744"/>
        <dbReference type="ChEBI" id="CHEBI:16810"/>
        <dbReference type="ChEBI" id="CHEBI:29985"/>
        <dbReference type="ChEBI" id="CHEBI:57766"/>
        <dbReference type="ChEBI" id="CHEBI:57980"/>
        <dbReference type="EC" id="2.6.1.9"/>
    </reaction>
</comment>
<evidence type="ECO:0000256" key="3">
    <source>
        <dbReference type="ARBA" id="ARBA00007970"/>
    </source>
</evidence>
<feature type="domain" description="Aminotransferase class I/classII large" evidence="10">
    <location>
        <begin position="36"/>
        <end position="354"/>
    </location>
</feature>
<evidence type="ECO:0000256" key="7">
    <source>
        <dbReference type="ARBA" id="ARBA00022898"/>
    </source>
</evidence>
<evidence type="ECO:0000256" key="5">
    <source>
        <dbReference type="ARBA" id="ARBA00022576"/>
    </source>
</evidence>
<keyword evidence="7 9" id="KW-0663">Pyridoxal phosphate</keyword>
<organism evidence="11 12">
    <name type="scientific">Piscirickettsia litoralis</name>
    <dbReference type="NCBI Taxonomy" id="1891921"/>
    <lineage>
        <taxon>Bacteria</taxon>
        <taxon>Pseudomonadati</taxon>
        <taxon>Pseudomonadota</taxon>
        <taxon>Gammaproteobacteria</taxon>
        <taxon>Thiotrichales</taxon>
        <taxon>Piscirickettsiaceae</taxon>
        <taxon>Piscirickettsia</taxon>
    </lineage>
</organism>
<dbReference type="NCBIfam" id="TIGR01141">
    <property type="entry name" value="hisC"/>
    <property type="match status" value="1"/>
</dbReference>
<dbReference type="Pfam" id="PF00155">
    <property type="entry name" value="Aminotran_1_2"/>
    <property type="match status" value="1"/>
</dbReference>
<comment type="similarity">
    <text evidence="3 9">Belongs to the class-II pyridoxal-phosphate-dependent aminotransferase family. Histidinol-phosphate aminotransferase subfamily.</text>
</comment>
<dbReference type="InterPro" id="IPR015422">
    <property type="entry name" value="PyrdxlP-dep_Trfase_small"/>
</dbReference>
<dbReference type="InterPro" id="IPR015421">
    <property type="entry name" value="PyrdxlP-dep_Trfase_major"/>
</dbReference>
<keyword evidence="9" id="KW-0368">Histidine biosynthesis</keyword>
<dbReference type="CDD" id="cd00609">
    <property type="entry name" value="AAT_like"/>
    <property type="match status" value="1"/>
</dbReference>
<reference evidence="11 12" key="1">
    <citation type="submission" date="2016-08" db="EMBL/GenBank/DDBJ databases">
        <title>Draft genome sequence of Candidatus Piscirickettsia litoralis, from seawater.</title>
        <authorList>
            <person name="Wan X."/>
            <person name="Lee A.J."/>
            <person name="Hou S."/>
            <person name="Donachie S.P."/>
        </authorList>
    </citation>
    <scope>NUCLEOTIDE SEQUENCE [LARGE SCALE GENOMIC DNA]</scope>
    <source>
        <strain evidence="11 12">Y2</strain>
    </source>
</reference>
<dbReference type="Gene3D" id="3.90.1150.10">
    <property type="entry name" value="Aspartate Aminotransferase, domain 1"/>
    <property type="match status" value="1"/>
</dbReference>
<dbReference type="PROSITE" id="PS00599">
    <property type="entry name" value="AA_TRANSFER_CLASS_2"/>
    <property type="match status" value="1"/>
</dbReference>
<comment type="caution">
    <text evidence="11">The sequence shown here is derived from an EMBL/GenBank/DDBJ whole genome shotgun (WGS) entry which is preliminary data.</text>
</comment>
<evidence type="ECO:0000256" key="8">
    <source>
        <dbReference type="ARBA" id="ARBA00047481"/>
    </source>
</evidence>
<dbReference type="EMBL" id="MDTU01000001">
    <property type="protein sequence ID" value="ODN44065.1"/>
    <property type="molecule type" value="Genomic_DNA"/>
</dbReference>
<comment type="cofactor">
    <cofactor evidence="1 9">
        <name>pyridoxal 5'-phosphate</name>
        <dbReference type="ChEBI" id="CHEBI:597326"/>
    </cofactor>
</comment>
<evidence type="ECO:0000313" key="12">
    <source>
        <dbReference type="Proteomes" id="UP000094329"/>
    </source>
</evidence>
<feature type="modified residue" description="N6-(pyridoxal phosphate)lysine" evidence="9">
    <location>
        <position position="228"/>
    </location>
</feature>
<evidence type="ECO:0000256" key="2">
    <source>
        <dbReference type="ARBA" id="ARBA00005011"/>
    </source>
</evidence>
<gene>
    <name evidence="9" type="primary">hisC</name>
    <name evidence="11" type="ORF">BGC07_09925</name>
</gene>
<keyword evidence="9" id="KW-0028">Amino-acid biosynthesis</keyword>
<comment type="pathway">
    <text evidence="2 9">Amino-acid biosynthesis; L-histidine biosynthesis; L-histidine from 5-phospho-alpha-D-ribose 1-diphosphate: step 7/9.</text>
</comment>
<evidence type="ECO:0000256" key="6">
    <source>
        <dbReference type="ARBA" id="ARBA00022679"/>
    </source>
</evidence>
<dbReference type="EC" id="2.6.1.9" evidence="9"/>
<dbReference type="PANTHER" id="PTHR43643">
    <property type="entry name" value="HISTIDINOL-PHOSPHATE AMINOTRANSFERASE 2"/>
    <property type="match status" value="1"/>
</dbReference>
<evidence type="ECO:0000313" key="11">
    <source>
        <dbReference type="EMBL" id="ODN44065.1"/>
    </source>
</evidence>
<keyword evidence="5 9" id="KW-0032">Aminotransferase</keyword>
<dbReference type="Proteomes" id="UP000094329">
    <property type="component" value="Unassembled WGS sequence"/>
</dbReference>
<evidence type="ECO:0000256" key="9">
    <source>
        <dbReference type="HAMAP-Rule" id="MF_01023"/>
    </source>
</evidence>
<comment type="subunit">
    <text evidence="4 9">Homodimer.</text>
</comment>
<dbReference type="InterPro" id="IPR015424">
    <property type="entry name" value="PyrdxlP-dep_Trfase"/>
</dbReference>
<dbReference type="Gene3D" id="3.40.640.10">
    <property type="entry name" value="Type I PLP-dependent aspartate aminotransferase-like (Major domain)"/>
    <property type="match status" value="1"/>
</dbReference>
<dbReference type="InterPro" id="IPR004839">
    <property type="entry name" value="Aminotransferase_I/II_large"/>
</dbReference>
<name>A0ABX3A9F2_9GAMM</name>
<dbReference type="InterPro" id="IPR001917">
    <property type="entry name" value="Aminotrans_II_pyridoxalP_BS"/>
</dbReference>
<keyword evidence="12" id="KW-1185">Reference proteome</keyword>